<dbReference type="PANTHER" id="PTHR43649:SF32">
    <property type="entry name" value="SUGAR BINDING SECRETED PROTEIN"/>
    <property type="match status" value="1"/>
</dbReference>
<accession>A0A1M5UMI9</accession>
<name>A0A1M5UMI9_9CLOT</name>
<dbReference type="Gene3D" id="3.40.190.10">
    <property type="entry name" value="Periplasmic binding protein-like II"/>
    <property type="match status" value="1"/>
</dbReference>
<dbReference type="InterPro" id="IPR006059">
    <property type="entry name" value="SBP"/>
</dbReference>
<evidence type="ECO:0000256" key="1">
    <source>
        <dbReference type="SAM" id="SignalP"/>
    </source>
</evidence>
<sequence>MKKFLSVLLSSLLVVSLAACGTKNETASNEGEKNDVAVEENQKITIWAWDPNFNIAIMDKAKELYAAENPNVEIEIVEFAKGDLEQKLHTNLASGLTDGLPDIVLIEDYNAQKYLESYPGSFEDLTGKMNYSDFAPYKVALSTFEDKVYSVPFDSGVTGFYYRSDYLEEAGYKAEDLQNLTWDEFIEIGKVVLEKTGKQMLALDPNDGGLMRVMMNSAGSWYFNEKGEVDMANNAAIKEAMRIYKELFDSGITKTTSGWGEWVGAINSGDVASITTGVWITGSVKAEATQEGKWAVATTPRLNLDGAVNASNLGGSSWYVLSSSKVADTAVDFLNKSYASNVDFYQEILVGQGAVCSYIPSQTGEAYSAEDSFFGGQKVYEDMSKWMQEIPALNYGMYTYEADAAIFANMTSVYGGGSIDEALKNAEDQVKSQIQ</sequence>
<dbReference type="Proteomes" id="UP000184447">
    <property type="component" value="Unassembled WGS sequence"/>
</dbReference>
<dbReference type="EMBL" id="FQXM01000008">
    <property type="protein sequence ID" value="SHH64225.1"/>
    <property type="molecule type" value="Genomic_DNA"/>
</dbReference>
<organism evidence="2 3">
    <name type="scientific">Clostridium grantii DSM 8605</name>
    <dbReference type="NCBI Taxonomy" id="1121316"/>
    <lineage>
        <taxon>Bacteria</taxon>
        <taxon>Bacillati</taxon>
        <taxon>Bacillota</taxon>
        <taxon>Clostridia</taxon>
        <taxon>Eubacteriales</taxon>
        <taxon>Clostridiaceae</taxon>
        <taxon>Clostridium</taxon>
    </lineage>
</organism>
<keyword evidence="3" id="KW-1185">Reference proteome</keyword>
<dbReference type="SUPFAM" id="SSF53850">
    <property type="entry name" value="Periplasmic binding protein-like II"/>
    <property type="match status" value="1"/>
</dbReference>
<gene>
    <name evidence="2" type="ORF">SAMN02745207_01826</name>
</gene>
<dbReference type="PANTHER" id="PTHR43649">
    <property type="entry name" value="ARABINOSE-BINDING PROTEIN-RELATED"/>
    <property type="match status" value="1"/>
</dbReference>
<dbReference type="STRING" id="1121316.SAMN02745207_01826"/>
<dbReference type="InterPro" id="IPR050490">
    <property type="entry name" value="Bact_solute-bd_prot1"/>
</dbReference>
<dbReference type="RefSeq" id="WP_073338121.1">
    <property type="nucleotide sequence ID" value="NZ_FQXM01000008.1"/>
</dbReference>
<dbReference type="PROSITE" id="PS51257">
    <property type="entry name" value="PROKAR_LIPOPROTEIN"/>
    <property type="match status" value="1"/>
</dbReference>
<dbReference type="OrthoDB" id="9768630at2"/>
<dbReference type="Pfam" id="PF13416">
    <property type="entry name" value="SBP_bac_8"/>
    <property type="match status" value="1"/>
</dbReference>
<proteinExistence type="predicted"/>
<protein>
    <submittedName>
        <fullName evidence="2">Lactose/L-arabinose transport system substrate-binding protein</fullName>
    </submittedName>
</protein>
<evidence type="ECO:0000313" key="2">
    <source>
        <dbReference type="EMBL" id="SHH64225.1"/>
    </source>
</evidence>
<keyword evidence="1" id="KW-0732">Signal</keyword>
<dbReference type="AlphaFoldDB" id="A0A1M5UMI9"/>
<reference evidence="2 3" key="1">
    <citation type="submission" date="2016-11" db="EMBL/GenBank/DDBJ databases">
        <authorList>
            <person name="Jaros S."/>
            <person name="Januszkiewicz K."/>
            <person name="Wedrychowicz H."/>
        </authorList>
    </citation>
    <scope>NUCLEOTIDE SEQUENCE [LARGE SCALE GENOMIC DNA]</scope>
    <source>
        <strain evidence="2 3">DSM 8605</strain>
    </source>
</reference>
<feature type="chain" id="PRO_5039287652" evidence="1">
    <location>
        <begin position="19"/>
        <end position="435"/>
    </location>
</feature>
<feature type="signal peptide" evidence="1">
    <location>
        <begin position="1"/>
        <end position="18"/>
    </location>
</feature>
<evidence type="ECO:0000313" key="3">
    <source>
        <dbReference type="Proteomes" id="UP000184447"/>
    </source>
</evidence>